<dbReference type="PANTHER" id="PTHR12815:SF47">
    <property type="entry name" value="TRANSLOCATION AND ASSEMBLY MODULE SUBUNIT TAMA"/>
    <property type="match status" value="1"/>
</dbReference>
<evidence type="ECO:0000313" key="9">
    <source>
        <dbReference type="EMBL" id="EGL39933.1"/>
    </source>
</evidence>
<evidence type="ECO:0000256" key="1">
    <source>
        <dbReference type="ARBA" id="ARBA00004370"/>
    </source>
</evidence>
<reference evidence="8" key="2">
    <citation type="submission" date="2009-12" db="EMBL/GenBank/DDBJ databases">
        <authorList>
            <person name="Madupu R."/>
            <person name="Durkin A.S."/>
            <person name="Torralba M."/>
            <person name="Methe B."/>
            <person name="Sutton G.G."/>
            <person name="Strausberg R.L."/>
            <person name="Nelson K.E."/>
        </authorList>
    </citation>
    <scope>NUCLEOTIDE SEQUENCE</scope>
    <source>
        <strain evidence="8">28L</strain>
    </source>
</reference>
<dbReference type="InterPro" id="IPR000184">
    <property type="entry name" value="Bac_surfAg_D15"/>
</dbReference>
<organism evidence="8 10">
    <name type="scientific">Megasphaera lornae</name>
    <dbReference type="NCBI Taxonomy" id="1000568"/>
    <lineage>
        <taxon>Bacteria</taxon>
        <taxon>Bacillati</taxon>
        <taxon>Bacillota</taxon>
        <taxon>Negativicutes</taxon>
        <taxon>Veillonellales</taxon>
        <taxon>Veillonellaceae</taxon>
        <taxon>Megasphaera</taxon>
    </lineage>
</organism>
<dbReference type="eggNOG" id="COG4775">
    <property type="taxonomic scope" value="Bacteria"/>
</dbReference>
<dbReference type="Proteomes" id="UP000003242">
    <property type="component" value="Unassembled WGS sequence"/>
</dbReference>
<dbReference type="Gene3D" id="3.10.20.310">
    <property type="entry name" value="membrane protein fhac"/>
    <property type="match status" value="3"/>
</dbReference>
<sequence length="685" mass="75428">MNTRKKKMLIALMTGSLMTGTVFAASASTPAEGQSIATSGVAHRTQSDMTNLSTKKNASIVKQQAEQAQNDAVRNLPEPLPLLSTLPGTPVGYFSGINDVHIDQTVPKYAVAVLPQGQEMSLPYGDAVSDSEIAPYIGKTITSIKFSALPDDKLADVLKKRLALRIGDTVNGEYLRHDVNSIGSSGLFAVVKPAFQVVPEGVSLVYHVRVNPTVRGIELTGNESIPASTLGKLLNVQPGTVLNTTLISKDVSNINTLYNNWGYMLNHVSEVKMDDRGILHIRIAEAHVEDIFIRGNTKTKDRVILREMRFGKGDIFNKALVSRSIQRIYNTGYFEDVNVRLLQGQRNRQNVILEIDVAEQKTGSVTIGAGYSESDGLVGIIGLSETNLRGTGDKVALNWEFGGKSSSNKNHSLSYTHPWLNKYGDSLGFNFYDRKGQYTDYGDKGAVASYEKKTRGFSVTYGRSRSEYTGDYFTLEAKNNEYSRYLSGLNYTQDETYFKNNFGRVHTLTWSHVFDNRDNVFDPSQGKRLAFTGIMAGHGLGGNFNYTKLIGEARLYRALGHGHVAALRVMGGTAFGSLPYNDLFTLGGADTIRGYEDDEFRGNKMYAVTLEYRYPIAKKIQGVVFTDVGNAWGGTENISWYHSSHKVHESAGVGFRVTTPIGPVRLDYAWGQNGGKFHFSFGGKF</sequence>
<dbReference type="STRING" id="699218.HMPREF0889_0379"/>
<dbReference type="InterPro" id="IPR039910">
    <property type="entry name" value="D15-like"/>
</dbReference>
<dbReference type="RefSeq" id="WP_007391305.1">
    <property type="nucleotide sequence ID" value="NZ_ADGP01000020.1"/>
</dbReference>
<reference evidence="9 11" key="3">
    <citation type="submission" date="2011-04" db="EMBL/GenBank/DDBJ databases">
        <authorList>
            <person name="Harkins D.M."/>
            <person name="Madupu R."/>
            <person name="Durkin A.S."/>
            <person name="Torralba M."/>
            <person name="Methe B."/>
            <person name="Sutton G.G."/>
            <person name="Nelson K.E."/>
        </authorList>
    </citation>
    <scope>NUCLEOTIDE SEQUENCE [LARGE SCALE GENOMIC DNA]</scope>
    <source>
        <strain evidence="9 11">UPII 199-6</strain>
    </source>
</reference>
<reference evidence="10" key="1">
    <citation type="submission" date="2009-12" db="EMBL/GenBank/DDBJ databases">
        <title>Sequence of Clostridiales genomosp. BVAB3 str. UPII9-5.</title>
        <authorList>
            <person name="Madupu R."/>
            <person name="Durkin A.S."/>
            <person name="Torralba M."/>
            <person name="Methe B."/>
            <person name="Sutton G.G."/>
            <person name="Strausberg R.L."/>
            <person name="Nelson K.E."/>
        </authorList>
    </citation>
    <scope>NUCLEOTIDE SEQUENCE [LARGE SCALE GENOMIC DNA]</scope>
    <source>
        <strain evidence="10">28L</strain>
    </source>
</reference>
<gene>
    <name evidence="8" type="ORF">HMPREF0889_0379</name>
    <name evidence="9" type="ORF">HMPREF1039_0391</name>
</gene>
<dbReference type="InterPro" id="IPR034746">
    <property type="entry name" value="POTRA"/>
</dbReference>
<proteinExistence type="predicted"/>
<evidence type="ECO:0000256" key="5">
    <source>
        <dbReference type="ARBA" id="ARBA00023237"/>
    </source>
</evidence>
<dbReference type="EMBL" id="ADGP01000020">
    <property type="protein sequence ID" value="EFD93974.1"/>
    <property type="molecule type" value="Genomic_DNA"/>
</dbReference>
<evidence type="ECO:0000256" key="2">
    <source>
        <dbReference type="ARBA" id="ARBA00022692"/>
    </source>
</evidence>
<dbReference type="Proteomes" id="UP000004018">
    <property type="component" value="Unassembled WGS sequence"/>
</dbReference>
<dbReference type="AlphaFoldDB" id="D3LV46"/>
<dbReference type="PANTHER" id="PTHR12815">
    <property type="entry name" value="SORTING AND ASSEMBLY MACHINERY SAMM50 PROTEIN FAMILY MEMBER"/>
    <property type="match status" value="1"/>
</dbReference>
<evidence type="ECO:0000259" key="7">
    <source>
        <dbReference type="PROSITE" id="PS51779"/>
    </source>
</evidence>
<keyword evidence="5" id="KW-0998">Cell outer membrane</keyword>
<keyword evidence="11" id="KW-1185">Reference proteome</keyword>
<protein>
    <submittedName>
        <fullName evidence="8">Outer membrane protein, OMP85 family</fullName>
    </submittedName>
</protein>
<comment type="caution">
    <text evidence="8">The sequence shown here is derived from an EMBL/GenBank/DDBJ whole genome shotgun (WGS) entry which is preliminary data.</text>
</comment>
<dbReference type="PROSITE" id="PS51779">
    <property type="entry name" value="POTRA"/>
    <property type="match status" value="1"/>
</dbReference>
<feature type="signal peptide" evidence="6">
    <location>
        <begin position="1"/>
        <end position="24"/>
    </location>
</feature>
<keyword evidence="3 6" id="KW-0732">Signal</keyword>
<accession>D3LV46</accession>
<dbReference type="Gene3D" id="2.40.160.50">
    <property type="entry name" value="membrane protein fhac: a member of the omp85/tpsb transporter family"/>
    <property type="match status" value="1"/>
</dbReference>
<evidence type="ECO:0000313" key="8">
    <source>
        <dbReference type="EMBL" id="EFD93974.1"/>
    </source>
</evidence>
<evidence type="ECO:0000256" key="6">
    <source>
        <dbReference type="SAM" id="SignalP"/>
    </source>
</evidence>
<dbReference type="Pfam" id="PF01103">
    <property type="entry name" value="Omp85"/>
    <property type="match status" value="1"/>
</dbReference>
<evidence type="ECO:0000256" key="4">
    <source>
        <dbReference type="ARBA" id="ARBA00023136"/>
    </source>
</evidence>
<dbReference type="OrthoDB" id="9776356at2"/>
<feature type="chain" id="PRO_5003048210" evidence="6">
    <location>
        <begin position="25"/>
        <end position="685"/>
    </location>
</feature>
<dbReference type="GO" id="GO:0019867">
    <property type="term" value="C:outer membrane"/>
    <property type="evidence" value="ECO:0007669"/>
    <property type="project" value="InterPro"/>
</dbReference>
<feature type="domain" description="POTRA" evidence="7">
    <location>
        <begin position="286"/>
        <end position="360"/>
    </location>
</feature>
<comment type="subcellular location">
    <subcellularLocation>
        <location evidence="1">Membrane</location>
    </subcellularLocation>
</comment>
<evidence type="ECO:0000256" key="3">
    <source>
        <dbReference type="ARBA" id="ARBA00022729"/>
    </source>
</evidence>
<keyword evidence="2" id="KW-0812">Transmembrane</keyword>
<evidence type="ECO:0000313" key="11">
    <source>
        <dbReference type="Proteomes" id="UP000004018"/>
    </source>
</evidence>
<dbReference type="InterPro" id="IPR010827">
    <property type="entry name" value="BamA/TamA_POTRA"/>
</dbReference>
<dbReference type="EMBL" id="AFIJ01000032">
    <property type="protein sequence ID" value="EGL39933.1"/>
    <property type="molecule type" value="Genomic_DNA"/>
</dbReference>
<keyword evidence="4" id="KW-0472">Membrane</keyword>
<dbReference type="Pfam" id="PF07244">
    <property type="entry name" value="POTRA"/>
    <property type="match status" value="2"/>
</dbReference>
<name>D3LV46_9FIRM</name>
<evidence type="ECO:0000313" key="10">
    <source>
        <dbReference type="Proteomes" id="UP000003242"/>
    </source>
</evidence>